<evidence type="ECO:0000256" key="6">
    <source>
        <dbReference type="RuleBase" id="RU004355"/>
    </source>
</evidence>
<evidence type="ECO:0000259" key="7">
    <source>
        <dbReference type="Pfam" id="PF02601"/>
    </source>
</evidence>
<dbReference type="GO" id="GO:0009318">
    <property type="term" value="C:exodeoxyribonuclease VII complex"/>
    <property type="evidence" value="ECO:0007669"/>
    <property type="project" value="UniProtKB-UniRule"/>
</dbReference>
<dbReference type="InterPro" id="IPR003753">
    <property type="entry name" value="Exonuc_VII_L"/>
</dbReference>
<feature type="domain" description="Exonuclease VII large subunit C-terminal" evidence="7">
    <location>
        <begin position="122"/>
        <end position="328"/>
    </location>
</feature>
<evidence type="ECO:0000256" key="3">
    <source>
        <dbReference type="ARBA" id="ARBA00022801"/>
    </source>
</evidence>
<dbReference type="OrthoDB" id="9802795at2"/>
<comment type="similarity">
    <text evidence="5 6">Belongs to the XseA family.</text>
</comment>
<dbReference type="GO" id="GO:0008855">
    <property type="term" value="F:exodeoxyribonuclease VII activity"/>
    <property type="evidence" value="ECO:0007669"/>
    <property type="project" value="UniProtKB-UniRule"/>
</dbReference>
<dbReference type="PANTHER" id="PTHR30008:SF0">
    <property type="entry name" value="EXODEOXYRIBONUCLEASE 7 LARGE SUBUNIT"/>
    <property type="match status" value="1"/>
</dbReference>
<comment type="subcellular location">
    <subcellularLocation>
        <location evidence="5 6">Cytoplasm</location>
    </subcellularLocation>
</comment>
<dbReference type="InterPro" id="IPR020579">
    <property type="entry name" value="Exonuc_VII_lsu_C"/>
</dbReference>
<evidence type="ECO:0000313" key="10">
    <source>
        <dbReference type="Proteomes" id="UP000297597"/>
    </source>
</evidence>
<keyword evidence="10" id="KW-1185">Reference proteome</keyword>
<evidence type="ECO:0000256" key="5">
    <source>
        <dbReference type="HAMAP-Rule" id="MF_00378"/>
    </source>
</evidence>
<evidence type="ECO:0000313" key="9">
    <source>
        <dbReference type="EMBL" id="TEB10039.1"/>
    </source>
</evidence>
<dbReference type="RefSeq" id="WP_134214444.1">
    <property type="nucleotide sequence ID" value="NZ_QFFZ01000033.1"/>
</dbReference>
<keyword evidence="4 5" id="KW-0269">Exonuclease</keyword>
<dbReference type="HAMAP" id="MF_00378">
    <property type="entry name" value="Exonuc_7_L"/>
    <property type="match status" value="1"/>
</dbReference>
<keyword evidence="2 5" id="KW-0540">Nuclease</keyword>
<accession>A0A4Y7RMS1</accession>
<dbReference type="InterPro" id="IPR025824">
    <property type="entry name" value="OB-fold_nuc-bd_dom"/>
</dbReference>
<name>A0A4Y7RMS1_9FIRM</name>
<comment type="catalytic activity">
    <reaction evidence="5 6">
        <text>Exonucleolytic cleavage in either 5'- to 3'- or 3'- to 5'-direction to yield nucleoside 5'-phosphates.</text>
        <dbReference type="EC" id="3.1.11.6"/>
    </reaction>
</comment>
<reference evidence="9 10" key="1">
    <citation type="journal article" date="2018" name="Environ. Microbiol.">
        <title>Novel energy conservation strategies and behaviour of Pelotomaculum schinkii driving syntrophic propionate catabolism.</title>
        <authorList>
            <person name="Hidalgo-Ahumada C.A.P."/>
            <person name="Nobu M.K."/>
            <person name="Narihiro T."/>
            <person name="Tamaki H."/>
            <person name="Liu W.T."/>
            <person name="Kamagata Y."/>
            <person name="Stams A.J.M."/>
            <person name="Imachi H."/>
            <person name="Sousa D.Z."/>
        </authorList>
    </citation>
    <scope>NUCLEOTIDE SEQUENCE [LARGE SCALE GENOMIC DNA]</scope>
    <source>
        <strain evidence="9 10">MGP</strain>
    </source>
</reference>
<sequence>MRILTVQELNQHIKTLLEKDYLLANVWVKGEISNFKAATSGHFYFTLKDNYSCLRVVMFRSRSRSLLFRPENGMAVTVRGYVSLYERDGAYQLYAEEMEPDGTGALYLAFEQLKERLQKEGLFDPGHKKPLPLLPKRIGIVTSPTGAAVRDLVEIIRRRWPGLEIVLVPVLVQGESAPPDVARGVQLLNKLGGVDLIIVGRGGGSLEELWAFNTEIVARSIYNSKIPVISAVGHETDITISDFVADKRAATPSAAAELAVPDKREMTRHVQSLKTRLYRAANDKVKGCGQRLAACMNNRHFTRPLDVFCGSRQQSLDFLLHRLNQGVHSSVGGQEKRLAVLAGRLQTLSPLSTLARGYSICTTPDGNRVVQDTDSVEIGARLSVRLHRGLLHCVVENKNSDN</sequence>
<dbReference type="GO" id="GO:0003676">
    <property type="term" value="F:nucleic acid binding"/>
    <property type="evidence" value="ECO:0007669"/>
    <property type="project" value="InterPro"/>
</dbReference>
<comment type="caution">
    <text evidence="9">The sequence shown here is derived from an EMBL/GenBank/DDBJ whole genome shotgun (WGS) entry which is preliminary data.</text>
</comment>
<feature type="domain" description="OB-fold nucleic acid binding" evidence="8">
    <location>
        <begin position="4"/>
        <end position="99"/>
    </location>
</feature>
<dbReference type="Proteomes" id="UP000297597">
    <property type="component" value="Unassembled WGS sequence"/>
</dbReference>
<dbReference type="AlphaFoldDB" id="A0A4Y7RMS1"/>
<dbReference type="Pfam" id="PF02601">
    <property type="entry name" value="Exonuc_VII_L"/>
    <property type="match status" value="1"/>
</dbReference>
<dbReference type="CDD" id="cd04489">
    <property type="entry name" value="ExoVII_LU_OBF"/>
    <property type="match status" value="1"/>
</dbReference>
<keyword evidence="1 5" id="KW-0963">Cytoplasm</keyword>
<comment type="subunit">
    <text evidence="5">Heterooligomer composed of large and small subunits.</text>
</comment>
<evidence type="ECO:0000259" key="8">
    <source>
        <dbReference type="Pfam" id="PF13742"/>
    </source>
</evidence>
<protein>
    <recommendedName>
        <fullName evidence="5">Exodeoxyribonuclease 7 large subunit</fullName>
        <ecNumber evidence="5">3.1.11.6</ecNumber>
    </recommendedName>
    <alternativeName>
        <fullName evidence="5">Exodeoxyribonuclease VII large subunit</fullName>
        <shortName evidence="5">Exonuclease VII large subunit</shortName>
    </alternativeName>
</protein>
<dbReference type="GO" id="GO:0005737">
    <property type="term" value="C:cytoplasm"/>
    <property type="evidence" value="ECO:0007669"/>
    <property type="project" value="UniProtKB-SubCell"/>
</dbReference>
<dbReference type="NCBIfam" id="TIGR00237">
    <property type="entry name" value="xseA"/>
    <property type="match status" value="1"/>
</dbReference>
<dbReference type="Pfam" id="PF13742">
    <property type="entry name" value="tRNA_anti_2"/>
    <property type="match status" value="1"/>
</dbReference>
<gene>
    <name evidence="5 9" type="primary">xseA</name>
    <name evidence="9" type="ORF">Pmgp_02632</name>
</gene>
<dbReference type="PANTHER" id="PTHR30008">
    <property type="entry name" value="EXODEOXYRIBONUCLEASE 7 LARGE SUBUNIT"/>
    <property type="match status" value="1"/>
</dbReference>
<evidence type="ECO:0000256" key="2">
    <source>
        <dbReference type="ARBA" id="ARBA00022722"/>
    </source>
</evidence>
<dbReference type="GO" id="GO:0006308">
    <property type="term" value="P:DNA catabolic process"/>
    <property type="evidence" value="ECO:0007669"/>
    <property type="project" value="UniProtKB-UniRule"/>
</dbReference>
<comment type="function">
    <text evidence="5">Bidirectionally degrades single-stranded DNA into large acid-insoluble oligonucleotides, which are then degraded further into small acid-soluble oligonucleotides.</text>
</comment>
<dbReference type="EMBL" id="QFFZ01000033">
    <property type="protein sequence ID" value="TEB10039.1"/>
    <property type="molecule type" value="Genomic_DNA"/>
</dbReference>
<keyword evidence="3 5" id="KW-0378">Hydrolase</keyword>
<organism evidence="9 10">
    <name type="scientific">Pelotomaculum propionicicum</name>
    <dbReference type="NCBI Taxonomy" id="258475"/>
    <lineage>
        <taxon>Bacteria</taxon>
        <taxon>Bacillati</taxon>
        <taxon>Bacillota</taxon>
        <taxon>Clostridia</taxon>
        <taxon>Eubacteriales</taxon>
        <taxon>Desulfotomaculaceae</taxon>
        <taxon>Pelotomaculum</taxon>
    </lineage>
</organism>
<proteinExistence type="inferred from homology"/>
<evidence type="ECO:0000256" key="4">
    <source>
        <dbReference type="ARBA" id="ARBA00022839"/>
    </source>
</evidence>
<dbReference type="EC" id="3.1.11.6" evidence="5"/>
<evidence type="ECO:0000256" key="1">
    <source>
        <dbReference type="ARBA" id="ARBA00022490"/>
    </source>
</evidence>